<dbReference type="InterPro" id="IPR036390">
    <property type="entry name" value="WH_DNA-bd_sf"/>
</dbReference>
<dbReference type="Gene3D" id="3.40.190.10">
    <property type="entry name" value="Periplasmic binding protein-like II"/>
    <property type="match status" value="2"/>
</dbReference>
<dbReference type="InterPro" id="IPR036388">
    <property type="entry name" value="WH-like_DNA-bd_sf"/>
</dbReference>
<dbReference type="OrthoDB" id="3461417at2"/>
<keyword evidence="2" id="KW-0805">Transcription regulation</keyword>
<dbReference type="PROSITE" id="PS50931">
    <property type="entry name" value="HTH_LYSR"/>
    <property type="match status" value="1"/>
</dbReference>
<dbReference type="SUPFAM" id="SSF46785">
    <property type="entry name" value="Winged helix' DNA-binding domain"/>
    <property type="match status" value="1"/>
</dbReference>
<dbReference type="PRINTS" id="PR00039">
    <property type="entry name" value="HTHLYSR"/>
</dbReference>
<keyword evidence="7" id="KW-1185">Reference proteome</keyword>
<dbReference type="SUPFAM" id="SSF53850">
    <property type="entry name" value="Periplasmic binding protein-like II"/>
    <property type="match status" value="1"/>
</dbReference>
<evidence type="ECO:0000259" key="5">
    <source>
        <dbReference type="PROSITE" id="PS50931"/>
    </source>
</evidence>
<evidence type="ECO:0000256" key="2">
    <source>
        <dbReference type="ARBA" id="ARBA00023015"/>
    </source>
</evidence>
<dbReference type="Pfam" id="PF00126">
    <property type="entry name" value="HTH_1"/>
    <property type="match status" value="1"/>
</dbReference>
<dbReference type="Proteomes" id="UP000319818">
    <property type="component" value="Unassembled WGS sequence"/>
</dbReference>
<gene>
    <name evidence="6" type="ORF">FB388_5033</name>
</gene>
<dbReference type="GO" id="GO:0032993">
    <property type="term" value="C:protein-DNA complex"/>
    <property type="evidence" value="ECO:0007669"/>
    <property type="project" value="TreeGrafter"/>
</dbReference>
<dbReference type="GO" id="GO:0003677">
    <property type="term" value="F:DNA binding"/>
    <property type="evidence" value="ECO:0007669"/>
    <property type="project" value="UniProtKB-KW"/>
</dbReference>
<keyword evidence="3" id="KW-0238">DNA-binding</keyword>
<dbReference type="Pfam" id="PF03466">
    <property type="entry name" value="LysR_substrate"/>
    <property type="match status" value="1"/>
</dbReference>
<name>A0A543FVP7_9PSEU</name>
<evidence type="ECO:0000256" key="3">
    <source>
        <dbReference type="ARBA" id="ARBA00023125"/>
    </source>
</evidence>
<dbReference type="RefSeq" id="WP_142104576.1">
    <property type="nucleotide sequence ID" value="NZ_VFPH01000002.1"/>
</dbReference>
<dbReference type="CDD" id="cd08414">
    <property type="entry name" value="PBP2_LTTR_aromatics_like"/>
    <property type="match status" value="1"/>
</dbReference>
<dbReference type="AlphaFoldDB" id="A0A543FVP7"/>
<evidence type="ECO:0000256" key="1">
    <source>
        <dbReference type="ARBA" id="ARBA00009437"/>
    </source>
</evidence>
<reference evidence="6 7" key="1">
    <citation type="submission" date="2019-06" db="EMBL/GenBank/DDBJ databases">
        <title>Sequencing the genomes of 1000 actinobacteria strains.</title>
        <authorList>
            <person name="Klenk H.-P."/>
        </authorList>
    </citation>
    <scope>NUCLEOTIDE SEQUENCE [LARGE SCALE GENOMIC DNA]</scope>
    <source>
        <strain evidence="6 7">DSM 45511</strain>
    </source>
</reference>
<feature type="domain" description="HTH lysR-type" evidence="5">
    <location>
        <begin position="1"/>
        <end position="58"/>
    </location>
</feature>
<dbReference type="InterPro" id="IPR005119">
    <property type="entry name" value="LysR_subst-bd"/>
</dbReference>
<organism evidence="6 7">
    <name type="scientific">Pseudonocardia cypriaca</name>
    <dbReference type="NCBI Taxonomy" id="882449"/>
    <lineage>
        <taxon>Bacteria</taxon>
        <taxon>Bacillati</taxon>
        <taxon>Actinomycetota</taxon>
        <taxon>Actinomycetes</taxon>
        <taxon>Pseudonocardiales</taxon>
        <taxon>Pseudonocardiaceae</taxon>
        <taxon>Pseudonocardia</taxon>
    </lineage>
</organism>
<keyword evidence="4" id="KW-0804">Transcription</keyword>
<dbReference type="EMBL" id="VFPH01000002">
    <property type="protein sequence ID" value="TQM37814.1"/>
    <property type="molecule type" value="Genomic_DNA"/>
</dbReference>
<dbReference type="PANTHER" id="PTHR30346:SF30">
    <property type="entry name" value="SMALL NEUTRAL PROTEASE REGULATORY PROTEIN"/>
    <property type="match status" value="1"/>
</dbReference>
<comment type="caution">
    <text evidence="6">The sequence shown here is derived from an EMBL/GenBank/DDBJ whole genome shotgun (WGS) entry which is preliminary data.</text>
</comment>
<proteinExistence type="inferred from homology"/>
<dbReference type="GO" id="GO:0003700">
    <property type="term" value="F:DNA-binding transcription factor activity"/>
    <property type="evidence" value="ECO:0007669"/>
    <property type="project" value="InterPro"/>
</dbReference>
<dbReference type="FunFam" id="1.10.10.10:FF:000001">
    <property type="entry name" value="LysR family transcriptional regulator"/>
    <property type="match status" value="1"/>
</dbReference>
<protein>
    <submittedName>
        <fullName evidence="6">LysR family transcriptional regulator</fullName>
    </submittedName>
</protein>
<evidence type="ECO:0000256" key="4">
    <source>
        <dbReference type="ARBA" id="ARBA00023163"/>
    </source>
</evidence>
<accession>A0A543FVP7</accession>
<sequence>MELRHLRSFLAVAEELHFSRAARRLHMAQSPLSQQIQRLERELGVPLFRRNRRKVELTDAGLAMLDHARRAIDDAERAANAARAAGTGRAGRLDLGFLATAALALLPAVLPRFREAAPGATLRLTEAGSQDLLQALHRGELDVAFTRPPAPAAGLATEVVWREPVVAALPAEHPLCAEPDVHLADLHGEDFVTFPRWSAPEFYDHLVGVCQDAGFAPRIVQEALAMPTVVGLVAAGLGVALVPGGIRHLALPGVAYRELRGEPAHAEIAMVHLTGNARPLLRVFTTTVRDQLGSSAPGPP</sequence>
<evidence type="ECO:0000313" key="7">
    <source>
        <dbReference type="Proteomes" id="UP000319818"/>
    </source>
</evidence>
<dbReference type="InterPro" id="IPR000847">
    <property type="entry name" value="LysR_HTH_N"/>
</dbReference>
<dbReference type="PANTHER" id="PTHR30346">
    <property type="entry name" value="TRANSCRIPTIONAL DUAL REGULATOR HCAR-RELATED"/>
    <property type="match status" value="1"/>
</dbReference>
<dbReference type="Gene3D" id="1.10.10.10">
    <property type="entry name" value="Winged helix-like DNA-binding domain superfamily/Winged helix DNA-binding domain"/>
    <property type="match status" value="1"/>
</dbReference>
<evidence type="ECO:0000313" key="6">
    <source>
        <dbReference type="EMBL" id="TQM37814.1"/>
    </source>
</evidence>
<comment type="similarity">
    <text evidence="1">Belongs to the LysR transcriptional regulatory family.</text>
</comment>